<evidence type="ECO:0000256" key="1">
    <source>
        <dbReference type="SAM" id="MobiDB-lite"/>
    </source>
</evidence>
<protein>
    <submittedName>
        <fullName evidence="2">Uncharacterized protein</fullName>
    </submittedName>
</protein>
<gene>
    <name evidence="2" type="ORF">CLV49_0774</name>
</gene>
<accession>A0A2P8GT76</accession>
<organism evidence="2 3">
    <name type="scientific">Labedella gwakjiensis</name>
    <dbReference type="NCBI Taxonomy" id="390269"/>
    <lineage>
        <taxon>Bacteria</taxon>
        <taxon>Bacillati</taxon>
        <taxon>Actinomycetota</taxon>
        <taxon>Actinomycetes</taxon>
        <taxon>Micrococcales</taxon>
        <taxon>Microbacteriaceae</taxon>
        <taxon>Labedella</taxon>
    </lineage>
</organism>
<reference evidence="2 3" key="1">
    <citation type="submission" date="2018-03" db="EMBL/GenBank/DDBJ databases">
        <title>Genomic Encyclopedia of Archaeal and Bacterial Type Strains, Phase II (KMG-II): from individual species to whole genera.</title>
        <authorList>
            <person name="Goeker M."/>
        </authorList>
    </citation>
    <scope>NUCLEOTIDE SEQUENCE [LARGE SCALE GENOMIC DNA]</scope>
    <source>
        <strain evidence="2 3">DSM 21548</strain>
    </source>
</reference>
<evidence type="ECO:0000313" key="2">
    <source>
        <dbReference type="EMBL" id="PSL37167.1"/>
    </source>
</evidence>
<name>A0A2P8GT76_9MICO</name>
<evidence type="ECO:0000313" key="3">
    <source>
        <dbReference type="Proteomes" id="UP000241203"/>
    </source>
</evidence>
<feature type="region of interest" description="Disordered" evidence="1">
    <location>
        <begin position="21"/>
        <end position="46"/>
    </location>
</feature>
<proteinExistence type="predicted"/>
<dbReference type="AlphaFoldDB" id="A0A2P8GT76"/>
<dbReference type="EMBL" id="PYAU01000001">
    <property type="protein sequence ID" value="PSL37167.1"/>
    <property type="molecule type" value="Genomic_DNA"/>
</dbReference>
<dbReference type="Proteomes" id="UP000241203">
    <property type="component" value="Unassembled WGS sequence"/>
</dbReference>
<comment type="caution">
    <text evidence="2">The sequence shown here is derived from an EMBL/GenBank/DDBJ whole genome shotgun (WGS) entry which is preliminary data.</text>
</comment>
<sequence length="46" mass="5300">MQKHVDDEQWTALKRAFRQRFDARTAASARRRGTLGPTTEDDGSQH</sequence>
<dbReference type="RefSeq" id="WP_158261898.1">
    <property type="nucleotide sequence ID" value="NZ_PYAU01000001.1"/>
</dbReference>